<accession>A0A0L7KT51</accession>
<dbReference type="AlphaFoldDB" id="A0A0L7KT51"/>
<feature type="non-terminal residue" evidence="2">
    <location>
        <position position="80"/>
    </location>
</feature>
<dbReference type="Proteomes" id="UP000037510">
    <property type="component" value="Unassembled WGS sequence"/>
</dbReference>
<sequence length="80" mass="8537">GSESGARVKRIRADSAVSREPAQALDAPEPEPDSAPAPPAFLSPYVKEYLELGMAIPGALQATNSWQIKNESVFGILKRS</sequence>
<evidence type="ECO:0000256" key="1">
    <source>
        <dbReference type="SAM" id="MobiDB-lite"/>
    </source>
</evidence>
<protein>
    <submittedName>
        <fullName evidence="2">Uncharacterized protein</fullName>
    </submittedName>
</protein>
<keyword evidence="3" id="KW-1185">Reference proteome</keyword>
<name>A0A0L7KT51_OPEBR</name>
<feature type="non-terminal residue" evidence="2">
    <location>
        <position position="1"/>
    </location>
</feature>
<proteinExistence type="predicted"/>
<organism evidence="2 3">
    <name type="scientific">Operophtera brumata</name>
    <name type="common">Winter moth</name>
    <name type="synonym">Phalaena brumata</name>
    <dbReference type="NCBI Taxonomy" id="104452"/>
    <lineage>
        <taxon>Eukaryota</taxon>
        <taxon>Metazoa</taxon>
        <taxon>Ecdysozoa</taxon>
        <taxon>Arthropoda</taxon>
        <taxon>Hexapoda</taxon>
        <taxon>Insecta</taxon>
        <taxon>Pterygota</taxon>
        <taxon>Neoptera</taxon>
        <taxon>Endopterygota</taxon>
        <taxon>Lepidoptera</taxon>
        <taxon>Glossata</taxon>
        <taxon>Ditrysia</taxon>
        <taxon>Geometroidea</taxon>
        <taxon>Geometridae</taxon>
        <taxon>Larentiinae</taxon>
        <taxon>Operophtera</taxon>
    </lineage>
</organism>
<comment type="caution">
    <text evidence="2">The sequence shown here is derived from an EMBL/GenBank/DDBJ whole genome shotgun (WGS) entry which is preliminary data.</text>
</comment>
<reference evidence="2 3" key="1">
    <citation type="journal article" date="2015" name="Genome Biol. Evol.">
        <title>The genome of winter moth (Operophtera brumata) provides a genomic perspective on sexual dimorphism and phenology.</title>
        <authorList>
            <person name="Derks M.F."/>
            <person name="Smit S."/>
            <person name="Salis L."/>
            <person name="Schijlen E."/>
            <person name="Bossers A."/>
            <person name="Mateman C."/>
            <person name="Pijl A.S."/>
            <person name="de Ridder D."/>
            <person name="Groenen M.A."/>
            <person name="Visser M.E."/>
            <person name="Megens H.J."/>
        </authorList>
    </citation>
    <scope>NUCLEOTIDE SEQUENCE [LARGE SCALE GENOMIC DNA]</scope>
    <source>
        <strain evidence="2">WM2013NL</strain>
        <tissue evidence="2">Head and thorax</tissue>
    </source>
</reference>
<gene>
    <name evidence="2" type="ORF">OBRU01_21424</name>
</gene>
<evidence type="ECO:0000313" key="2">
    <source>
        <dbReference type="EMBL" id="KOB66285.1"/>
    </source>
</evidence>
<feature type="region of interest" description="Disordered" evidence="1">
    <location>
        <begin position="1"/>
        <end position="40"/>
    </location>
</feature>
<dbReference type="EMBL" id="JTDY01006101">
    <property type="protein sequence ID" value="KOB66285.1"/>
    <property type="molecule type" value="Genomic_DNA"/>
</dbReference>
<evidence type="ECO:0000313" key="3">
    <source>
        <dbReference type="Proteomes" id="UP000037510"/>
    </source>
</evidence>